<reference evidence="1 2" key="1">
    <citation type="submission" date="2016-10" db="EMBL/GenBank/DDBJ databases">
        <authorList>
            <person name="de Groot N.N."/>
        </authorList>
    </citation>
    <scope>NUCLEOTIDE SEQUENCE [LARGE SCALE GENOMIC DNA]</scope>
    <source>
        <strain evidence="1 2">DSM 16199</strain>
    </source>
</reference>
<sequence length="80" mass="8998">MKVGFTGLGMPCKNVRDCIRIDTPVCDHCPHQVYGICVGHVASCRQMEGRKVTTIARTHQLLQRFVHAICRSECDRAVQD</sequence>
<dbReference type="EMBL" id="FOTF01000035">
    <property type="protein sequence ID" value="SFL63883.1"/>
    <property type="molecule type" value="Genomic_DNA"/>
</dbReference>
<gene>
    <name evidence="1" type="ORF">SAMN04488004_13513</name>
</gene>
<evidence type="ECO:0000313" key="1">
    <source>
        <dbReference type="EMBL" id="SFL63883.1"/>
    </source>
</evidence>
<evidence type="ECO:0000313" key="2">
    <source>
        <dbReference type="Proteomes" id="UP000199550"/>
    </source>
</evidence>
<name>A0A1I4JCH5_9RHOB</name>
<proteinExistence type="predicted"/>
<protein>
    <submittedName>
        <fullName evidence="1">Uncharacterized protein</fullName>
    </submittedName>
</protein>
<dbReference type="AlphaFoldDB" id="A0A1I4JCH5"/>
<keyword evidence="2" id="KW-1185">Reference proteome</keyword>
<dbReference type="Proteomes" id="UP000199550">
    <property type="component" value="Unassembled WGS sequence"/>
</dbReference>
<organism evidence="1 2">
    <name type="scientific">Loktanella salsilacus</name>
    <dbReference type="NCBI Taxonomy" id="195913"/>
    <lineage>
        <taxon>Bacteria</taxon>
        <taxon>Pseudomonadati</taxon>
        <taxon>Pseudomonadota</taxon>
        <taxon>Alphaproteobacteria</taxon>
        <taxon>Rhodobacterales</taxon>
        <taxon>Roseobacteraceae</taxon>
        <taxon>Loktanella</taxon>
    </lineage>
</organism>
<accession>A0A1I4JCH5</accession>